<evidence type="ECO:0000313" key="2">
    <source>
        <dbReference type="Proteomes" id="UP000008963"/>
    </source>
</evidence>
<name>E1X467_HALMS</name>
<dbReference type="PATRIC" id="fig|862908.3.peg.2128"/>
<dbReference type="AlphaFoldDB" id="E1X467"/>
<reference evidence="2" key="1">
    <citation type="journal article" date="2013" name="ISME J.">
        <title>A small predatory core genome in the divergent marine Bacteriovorax marinus SJ and the terrestrial Bdellovibrio bacteriovorus.</title>
        <authorList>
            <person name="Crossman L.C."/>
            <person name="Chen H."/>
            <person name="Cerdeno-Tarraga A.M."/>
            <person name="Brooks K."/>
            <person name="Quail M.A."/>
            <person name="Pineiro S.A."/>
            <person name="Hobley L."/>
            <person name="Sockett R.E."/>
            <person name="Bentley S.D."/>
            <person name="Parkhill J."/>
            <person name="Williams H.N."/>
            <person name="Stine O.C."/>
        </authorList>
    </citation>
    <scope>NUCLEOTIDE SEQUENCE [LARGE SCALE GENOMIC DNA]</scope>
    <source>
        <strain evidence="2">ATCC BAA-682 / DSM 15412 / SJ</strain>
    </source>
</reference>
<accession>E1X467</accession>
<proteinExistence type="predicted"/>
<dbReference type="STRING" id="862908.BMS_2237"/>
<dbReference type="HOGENOM" id="CLU_3007984_0_0_7"/>
<dbReference type="EMBL" id="FQ312005">
    <property type="protein sequence ID" value="CBW27039.1"/>
    <property type="molecule type" value="Genomic_DNA"/>
</dbReference>
<dbReference type="KEGG" id="bmx:BMS_2237"/>
<sequence>MAKRNYVYFGLILQWGEESGVQLTVVFFTILRLDLEFRAKPLFALRSNPRINRIFI</sequence>
<dbReference type="Proteomes" id="UP000008963">
    <property type="component" value="Chromosome"/>
</dbReference>
<organism evidence="1 2">
    <name type="scientific">Halobacteriovorax marinus (strain ATCC BAA-682 / DSM 15412 / SJ)</name>
    <name type="common">Bacteriovorax marinus</name>
    <dbReference type="NCBI Taxonomy" id="862908"/>
    <lineage>
        <taxon>Bacteria</taxon>
        <taxon>Pseudomonadati</taxon>
        <taxon>Bdellovibrionota</taxon>
        <taxon>Bacteriovoracia</taxon>
        <taxon>Bacteriovoracales</taxon>
        <taxon>Halobacteriovoraceae</taxon>
        <taxon>Halobacteriovorax</taxon>
    </lineage>
</organism>
<evidence type="ECO:0000313" key="1">
    <source>
        <dbReference type="EMBL" id="CBW27039.1"/>
    </source>
</evidence>
<keyword evidence="2" id="KW-1185">Reference proteome</keyword>
<gene>
    <name evidence="1" type="ordered locus">BMS_2237</name>
</gene>
<protein>
    <submittedName>
        <fullName evidence="1">Uncharacterized protein</fullName>
    </submittedName>
</protein>